<accession>A0A2T1N4Y6</accession>
<gene>
    <name evidence="4" type="ORF">C7H52_11685</name>
</gene>
<dbReference type="InterPro" id="IPR028994">
    <property type="entry name" value="Integrin_alpha_N"/>
</dbReference>
<dbReference type="AlphaFoldDB" id="A0A2T1N4Y6"/>
<protein>
    <recommendedName>
        <fullName evidence="6">RNA-binding protein</fullName>
    </recommendedName>
</protein>
<evidence type="ECO:0000313" key="4">
    <source>
        <dbReference type="EMBL" id="PSG86348.1"/>
    </source>
</evidence>
<dbReference type="Pfam" id="PF07593">
    <property type="entry name" value="UnbV_ASPIC"/>
    <property type="match status" value="1"/>
</dbReference>
<name>A0A2T1N4Y6_9FLAO</name>
<evidence type="ECO:0000313" key="5">
    <source>
        <dbReference type="Proteomes" id="UP000238426"/>
    </source>
</evidence>
<dbReference type="Proteomes" id="UP000238426">
    <property type="component" value="Unassembled WGS sequence"/>
</dbReference>
<comment type="caution">
    <text evidence="4">The sequence shown here is derived from an EMBL/GenBank/DDBJ whole genome shotgun (WGS) entry which is preliminary data.</text>
</comment>
<dbReference type="Gene3D" id="2.130.10.130">
    <property type="entry name" value="Integrin alpha, N-terminal"/>
    <property type="match status" value="2"/>
</dbReference>
<keyword evidence="5" id="KW-1185">Reference proteome</keyword>
<dbReference type="RefSeq" id="WP_106464087.1">
    <property type="nucleotide sequence ID" value="NZ_PXOQ01000015.1"/>
</dbReference>
<dbReference type="Pfam" id="PF18962">
    <property type="entry name" value="Por_Secre_tail"/>
    <property type="match status" value="1"/>
</dbReference>
<keyword evidence="1" id="KW-0732">Signal</keyword>
<feature type="domain" description="ASPIC/UnbV" evidence="2">
    <location>
        <begin position="412"/>
        <end position="479"/>
    </location>
</feature>
<dbReference type="InterPro" id="IPR013517">
    <property type="entry name" value="FG-GAP"/>
</dbReference>
<evidence type="ECO:0008006" key="6">
    <source>
        <dbReference type="Google" id="ProtNLM"/>
    </source>
</evidence>
<dbReference type="InterPro" id="IPR011519">
    <property type="entry name" value="UnbV_ASPIC"/>
</dbReference>
<proteinExistence type="predicted"/>
<dbReference type="PANTHER" id="PTHR16026">
    <property type="entry name" value="CARTILAGE ACIDIC PROTEIN 1"/>
    <property type="match status" value="1"/>
</dbReference>
<dbReference type="InterPro" id="IPR027039">
    <property type="entry name" value="Crtac1"/>
</dbReference>
<organism evidence="4 5">
    <name type="scientific">Aurantibacter aestuarii</name>
    <dbReference type="NCBI Taxonomy" id="1266046"/>
    <lineage>
        <taxon>Bacteria</taxon>
        <taxon>Pseudomonadati</taxon>
        <taxon>Bacteroidota</taxon>
        <taxon>Flavobacteriia</taxon>
        <taxon>Flavobacteriales</taxon>
        <taxon>Flavobacteriaceae</taxon>
        <taxon>Aurantibacter</taxon>
    </lineage>
</organism>
<evidence type="ECO:0000256" key="1">
    <source>
        <dbReference type="ARBA" id="ARBA00022729"/>
    </source>
</evidence>
<dbReference type="NCBIfam" id="TIGR04183">
    <property type="entry name" value="Por_Secre_tail"/>
    <property type="match status" value="1"/>
</dbReference>
<dbReference type="PANTHER" id="PTHR16026:SF0">
    <property type="entry name" value="CARTILAGE ACIDIC PROTEIN 1"/>
    <property type="match status" value="1"/>
</dbReference>
<dbReference type="EMBL" id="PXOQ01000015">
    <property type="protein sequence ID" value="PSG86348.1"/>
    <property type="molecule type" value="Genomic_DNA"/>
</dbReference>
<dbReference type="SUPFAM" id="SSF69318">
    <property type="entry name" value="Integrin alpha N-terminal domain"/>
    <property type="match status" value="1"/>
</dbReference>
<dbReference type="InterPro" id="IPR026444">
    <property type="entry name" value="Secre_tail"/>
</dbReference>
<feature type="domain" description="Secretion system C-terminal sorting" evidence="3">
    <location>
        <begin position="499"/>
        <end position="565"/>
    </location>
</feature>
<dbReference type="OrthoDB" id="9816120at2"/>
<dbReference type="Pfam" id="PF13517">
    <property type="entry name" value="FG-GAP_3"/>
    <property type="match status" value="2"/>
</dbReference>
<evidence type="ECO:0000259" key="3">
    <source>
        <dbReference type="Pfam" id="PF18962"/>
    </source>
</evidence>
<evidence type="ECO:0000259" key="2">
    <source>
        <dbReference type="Pfam" id="PF07593"/>
    </source>
</evidence>
<reference evidence="4 5" key="1">
    <citation type="submission" date="2018-03" db="EMBL/GenBank/DDBJ databases">
        <title>Mesoflavibacter sp. HG37 and Mesoflavibacter sp. HG96 sp.nov., two marine bacteria isolated from seawater of Western Pacific Ocean.</title>
        <authorList>
            <person name="Cheng H."/>
            <person name="Wu Y.-H."/>
            <person name="Guo L.-L."/>
            <person name="Xu X.-W."/>
        </authorList>
    </citation>
    <scope>NUCLEOTIDE SEQUENCE [LARGE SCALE GENOMIC DNA]</scope>
    <source>
        <strain evidence="4 5">KCTC 32269</strain>
    </source>
</reference>
<sequence length="572" mass="62539">MKQFYILFLFGLVTQAQVNFVNRAVDMNMQISTGDSQYGSGVSFQDFDNDGLDDITLGTETGQPIFFYKNMGNSFQLQALNIPANTSQHKQINWVDIDNDGDKDLFVASNVVGNKLYINDGSFNFTDITNTTGLPTANIFTNGASWGDYNNDGFLDVFLSNRDSSGVNPNMLFKNNGNNTFTNVSNSSGIGEYSVLSFCSAFFDYNNDGFQDIYIANDRVIYPNILYKNNGDGTFTDVSTVSGAGISIDAMSTTIDDFDSDGFLDIYVTNTPNGNVFLRNNGDETFTNIASATGTTFNSIAWGSVFLDAENDADLDLYVSGSLDGSNPSLPSAAFYLNNANNTFTLTTNCGFSGDNLESFSNAIGDFNNDGLSDIVVNNANNNNILLWKNESVTSNNFLKVKLQGTLSNRDGVGSKIEISINGEKQYRYTLNGEGYIAQNASTEIFGLGQATQVDYIKVTWLSGVVDIYNNIASNQTVTIIENTSILSTQDFSSKALSLFPNPATDNLFIKGLAEESQISVFSILGQNVMTVDNKQLKNEALNISSLEKGIYMLKITTQNSNQTKYLKFIKD</sequence>